<keyword evidence="2" id="KW-0804">Transcription</keyword>
<dbReference type="SMART" id="SM00320">
    <property type="entry name" value="WD40"/>
    <property type="match status" value="5"/>
</dbReference>
<dbReference type="GO" id="GO:0006383">
    <property type="term" value="P:transcription by RNA polymerase III"/>
    <property type="evidence" value="ECO:0007669"/>
    <property type="project" value="TreeGrafter"/>
</dbReference>
<dbReference type="PANTHER" id="PTHR15052:SF2">
    <property type="entry name" value="GENERAL TRANSCRIPTION FACTOR 3C POLYPEPTIDE 2"/>
    <property type="match status" value="1"/>
</dbReference>
<accession>A0AB34JG21</accession>
<dbReference type="SUPFAM" id="SSF50978">
    <property type="entry name" value="WD40 repeat-like"/>
    <property type="match status" value="1"/>
</dbReference>
<feature type="compositionally biased region" description="Acidic residues" evidence="5">
    <location>
        <begin position="190"/>
        <end position="199"/>
    </location>
</feature>
<evidence type="ECO:0000256" key="1">
    <source>
        <dbReference type="ARBA" id="ARBA00004123"/>
    </source>
</evidence>
<dbReference type="Proteomes" id="UP001515480">
    <property type="component" value="Unassembled WGS sequence"/>
</dbReference>
<comment type="caution">
    <text evidence="7">The sequence shown here is derived from an EMBL/GenBank/DDBJ whole genome shotgun (WGS) entry which is preliminary data.</text>
</comment>
<evidence type="ECO:0000313" key="8">
    <source>
        <dbReference type="Proteomes" id="UP001515480"/>
    </source>
</evidence>
<dbReference type="GO" id="GO:0000127">
    <property type="term" value="C:transcription factor TFIIIC complex"/>
    <property type="evidence" value="ECO:0007669"/>
    <property type="project" value="TreeGrafter"/>
</dbReference>
<dbReference type="InterPro" id="IPR023780">
    <property type="entry name" value="Chromo_domain"/>
</dbReference>
<keyword evidence="4" id="KW-0853">WD repeat</keyword>
<dbReference type="Pfam" id="PF00400">
    <property type="entry name" value="WD40"/>
    <property type="match status" value="1"/>
</dbReference>
<dbReference type="GO" id="GO:0005634">
    <property type="term" value="C:nucleus"/>
    <property type="evidence" value="ECO:0007669"/>
    <property type="project" value="UniProtKB-SubCell"/>
</dbReference>
<evidence type="ECO:0000256" key="4">
    <source>
        <dbReference type="PROSITE-ProRule" id="PRU00221"/>
    </source>
</evidence>
<feature type="region of interest" description="Disordered" evidence="5">
    <location>
        <begin position="146"/>
        <end position="224"/>
    </location>
</feature>
<dbReference type="InterPro" id="IPR001680">
    <property type="entry name" value="WD40_rpt"/>
</dbReference>
<keyword evidence="3" id="KW-0539">Nucleus</keyword>
<reference evidence="7 8" key="1">
    <citation type="journal article" date="2024" name="Science">
        <title>Giant polyketide synthase enzymes in the biosynthesis of giant marine polyether toxins.</title>
        <authorList>
            <person name="Fallon T.R."/>
            <person name="Shende V.V."/>
            <person name="Wierzbicki I.H."/>
            <person name="Pendleton A.L."/>
            <person name="Watervoot N.F."/>
            <person name="Auber R.P."/>
            <person name="Gonzalez D.J."/>
            <person name="Wisecaver J.H."/>
            <person name="Moore B.S."/>
        </authorList>
    </citation>
    <scope>NUCLEOTIDE SEQUENCE [LARGE SCALE GENOMIC DNA]</scope>
    <source>
        <strain evidence="7 8">12B1</strain>
    </source>
</reference>
<dbReference type="Gene3D" id="2.40.50.40">
    <property type="match status" value="1"/>
</dbReference>
<dbReference type="InterPro" id="IPR052416">
    <property type="entry name" value="GTF3C_component"/>
</dbReference>
<organism evidence="7 8">
    <name type="scientific">Prymnesium parvum</name>
    <name type="common">Toxic golden alga</name>
    <dbReference type="NCBI Taxonomy" id="97485"/>
    <lineage>
        <taxon>Eukaryota</taxon>
        <taxon>Haptista</taxon>
        <taxon>Haptophyta</taxon>
        <taxon>Prymnesiophyceae</taxon>
        <taxon>Prymnesiales</taxon>
        <taxon>Prymnesiaceae</taxon>
        <taxon>Prymnesium</taxon>
    </lineage>
</organism>
<dbReference type="InterPro" id="IPR036322">
    <property type="entry name" value="WD40_repeat_dom_sf"/>
</dbReference>
<dbReference type="InterPro" id="IPR016197">
    <property type="entry name" value="Chromo-like_dom_sf"/>
</dbReference>
<evidence type="ECO:0000256" key="5">
    <source>
        <dbReference type="SAM" id="MobiDB-lite"/>
    </source>
</evidence>
<feature type="repeat" description="WD" evidence="4">
    <location>
        <begin position="573"/>
        <end position="609"/>
    </location>
</feature>
<dbReference type="PROSITE" id="PS50294">
    <property type="entry name" value="WD_REPEATS_REGION"/>
    <property type="match status" value="1"/>
</dbReference>
<dbReference type="SMART" id="SM00298">
    <property type="entry name" value="CHROMO"/>
    <property type="match status" value="1"/>
</dbReference>
<dbReference type="PANTHER" id="PTHR15052">
    <property type="entry name" value="RNA POLYMERASE III TRANSCRIPTION INITIATION FACTOR COMPLEX SUBUNIT"/>
    <property type="match status" value="1"/>
</dbReference>
<proteinExistence type="predicted"/>
<dbReference type="InterPro" id="IPR000953">
    <property type="entry name" value="Chromo/chromo_shadow_dom"/>
</dbReference>
<dbReference type="AlphaFoldDB" id="A0AB34JG21"/>
<dbReference type="InterPro" id="IPR023779">
    <property type="entry name" value="Chromodomain_CS"/>
</dbReference>
<dbReference type="SUPFAM" id="SSF54160">
    <property type="entry name" value="Chromo domain-like"/>
    <property type="match status" value="1"/>
</dbReference>
<evidence type="ECO:0000256" key="3">
    <source>
        <dbReference type="ARBA" id="ARBA00023242"/>
    </source>
</evidence>
<feature type="domain" description="Chromo" evidence="6">
    <location>
        <begin position="91"/>
        <end position="154"/>
    </location>
</feature>
<dbReference type="PROSITE" id="PS00598">
    <property type="entry name" value="CHROMO_1"/>
    <property type="match status" value="1"/>
</dbReference>
<evidence type="ECO:0000256" key="2">
    <source>
        <dbReference type="ARBA" id="ARBA00023163"/>
    </source>
</evidence>
<dbReference type="PROSITE" id="PS50013">
    <property type="entry name" value="CHROMO_2"/>
    <property type="match status" value="1"/>
</dbReference>
<evidence type="ECO:0000313" key="7">
    <source>
        <dbReference type="EMBL" id="KAL1520436.1"/>
    </source>
</evidence>
<comment type="subcellular location">
    <subcellularLocation>
        <location evidence="1">Nucleus</location>
    </subcellularLocation>
</comment>
<feature type="region of interest" description="Disordered" evidence="5">
    <location>
        <begin position="237"/>
        <end position="262"/>
    </location>
</feature>
<dbReference type="EMBL" id="JBGBPQ010000008">
    <property type="protein sequence ID" value="KAL1520436.1"/>
    <property type="molecule type" value="Genomic_DNA"/>
</dbReference>
<gene>
    <name evidence="7" type="ORF">AB1Y20_022018</name>
</gene>
<name>A0AB34JG21_PRYPA</name>
<dbReference type="CDD" id="cd00024">
    <property type="entry name" value="CD_CSD"/>
    <property type="match status" value="1"/>
</dbReference>
<sequence length="825" mass="88744">MAPNVMAVDALIEVEVAAADGSVCWKPSRVTSTLDGGRFVACVNGEPDFLEQFGAEEEGTEWRWPAEEDIDALSAAYDKAREAASAQPDTYRVETILARKRLPASQGHKEVFLVKWVNFSEDFNTWEPREHLVGCADLLQAFEAEQRGAPGEARGRKRRSGRPPAAAREEAADETEEEEAAEPADSVSGSEDEADDGEFELEHNSTSEEEDSLGDFDEEDSDAEVRRVKVKKLGAKPRRQREQLLRSAAEAAAAGERAHEEEQSVMPHLMPHEGYIAVEPSAAAGQPREGLNLRVLHRELDGRAGRAPRGEREGRESHATLPLPSLASAWLDATRAHQLCNAGAPVWALDWLPSAAGEEEYLAVGTHTQAATCEPRAGTNGIQIWRVRPRAEAEAWVELLHRGGGVLDLCWCPSGNACAPPPAADSPPPPLPRLGLLSAACADGNVRIFSVPTPQALSRVCAPPQQGAARIWLAPVVQLQPPLPLLTLRLSWCPTPPHTLLAAATDNGSVFLWDVSTPEVAQPAEESCSAESGDAPNGSPLATHAVPAYVCGPNTRGGGGRFDHSFLEGSSFRSCHSAPVRGLRWSPPPLQILASVGQDGMLMVWDYRSCWAPIQQHLVARQWLLDVEWSLCTPSLVTCGDSGKLFAVRLEADGIVAPISEQCEKQLRASVDTIPATLALPPANEATSIWATGPDTGSEAINACGLSRGGDVLACVTSDGQLTLWQEVAGGLSVHVDILRLAEPAERDEGFHLDVCTGAYANSKSKQAKGKKFVRSIVSTPRESLRCIRWNPNPARTDWMACAGHAGVVVILEATAELKSARSRK</sequence>
<dbReference type="PROSITE" id="PS50082">
    <property type="entry name" value="WD_REPEATS_2"/>
    <property type="match status" value="1"/>
</dbReference>
<keyword evidence="8" id="KW-1185">Reference proteome</keyword>
<protein>
    <recommendedName>
        <fullName evidence="6">Chromo domain-containing protein</fullName>
    </recommendedName>
</protein>
<feature type="compositionally biased region" description="Acidic residues" evidence="5">
    <location>
        <begin position="171"/>
        <end position="182"/>
    </location>
</feature>
<dbReference type="Pfam" id="PF00385">
    <property type="entry name" value="Chromo"/>
    <property type="match status" value="1"/>
</dbReference>
<evidence type="ECO:0000259" key="6">
    <source>
        <dbReference type="PROSITE" id="PS50013"/>
    </source>
</evidence>
<dbReference type="Gene3D" id="2.130.10.10">
    <property type="entry name" value="YVTN repeat-like/Quinoprotein amine dehydrogenase"/>
    <property type="match status" value="2"/>
</dbReference>
<dbReference type="InterPro" id="IPR015943">
    <property type="entry name" value="WD40/YVTN_repeat-like_dom_sf"/>
</dbReference>
<feature type="compositionally biased region" description="Acidic residues" evidence="5">
    <location>
        <begin position="207"/>
        <end position="222"/>
    </location>
</feature>